<feature type="transmembrane region" description="Helical" evidence="6">
    <location>
        <begin position="6"/>
        <end position="30"/>
    </location>
</feature>
<evidence type="ECO:0000256" key="2">
    <source>
        <dbReference type="ARBA" id="ARBA00022475"/>
    </source>
</evidence>
<proteinExistence type="predicted"/>
<feature type="transmembrane region" description="Helical" evidence="6">
    <location>
        <begin position="232"/>
        <end position="252"/>
    </location>
</feature>
<feature type="transmembrane region" description="Helical" evidence="6">
    <location>
        <begin position="199"/>
        <end position="220"/>
    </location>
</feature>
<organism evidence="8 9">
    <name type="scientific">Rhizobium soli</name>
    <dbReference type="NCBI Taxonomy" id="424798"/>
    <lineage>
        <taxon>Bacteria</taxon>
        <taxon>Pseudomonadati</taxon>
        <taxon>Pseudomonadota</taxon>
        <taxon>Alphaproteobacteria</taxon>
        <taxon>Hyphomicrobiales</taxon>
        <taxon>Rhizobiaceae</taxon>
        <taxon>Rhizobium/Agrobacterium group</taxon>
        <taxon>Rhizobium</taxon>
    </lineage>
</organism>
<dbReference type="InterPro" id="IPR047689">
    <property type="entry name" value="CopD"/>
</dbReference>
<evidence type="ECO:0000313" key="8">
    <source>
        <dbReference type="EMBL" id="MBB6509838.1"/>
    </source>
</evidence>
<evidence type="ECO:0000256" key="1">
    <source>
        <dbReference type="ARBA" id="ARBA00004651"/>
    </source>
</evidence>
<dbReference type="EMBL" id="JACHBU010000006">
    <property type="protein sequence ID" value="MBB6509838.1"/>
    <property type="molecule type" value="Genomic_DNA"/>
</dbReference>
<dbReference type="AlphaFoldDB" id="A0A7X0MUW2"/>
<keyword evidence="4 6" id="KW-1133">Transmembrane helix</keyword>
<dbReference type="GO" id="GO:0006825">
    <property type="term" value="P:copper ion transport"/>
    <property type="evidence" value="ECO:0007669"/>
    <property type="project" value="InterPro"/>
</dbReference>
<feature type="transmembrane region" description="Helical" evidence="6">
    <location>
        <begin position="264"/>
        <end position="288"/>
    </location>
</feature>
<dbReference type="RefSeq" id="WP_343060962.1">
    <property type="nucleotide sequence ID" value="NZ_JACHBU010000006.1"/>
</dbReference>
<reference evidence="8 9" key="1">
    <citation type="submission" date="2020-08" db="EMBL/GenBank/DDBJ databases">
        <title>The Agave Microbiome: Exploring the role of microbial communities in plant adaptations to desert environments.</title>
        <authorList>
            <person name="Partida-Martinez L.P."/>
        </authorList>
    </citation>
    <scope>NUCLEOTIDE SEQUENCE [LARGE SCALE GENOMIC DNA]</scope>
    <source>
        <strain evidence="8 9">AS3.12</strain>
    </source>
</reference>
<evidence type="ECO:0000256" key="6">
    <source>
        <dbReference type="SAM" id="Phobius"/>
    </source>
</evidence>
<gene>
    <name evidence="8" type="ORF">F4695_003222</name>
</gene>
<evidence type="ECO:0000259" key="7">
    <source>
        <dbReference type="Pfam" id="PF05425"/>
    </source>
</evidence>
<feature type="transmembrane region" description="Helical" evidence="6">
    <location>
        <begin position="83"/>
        <end position="111"/>
    </location>
</feature>
<keyword evidence="9" id="KW-1185">Reference proteome</keyword>
<dbReference type="PANTHER" id="PTHR34820:SF4">
    <property type="entry name" value="INNER MEMBRANE PROTEIN YEBZ"/>
    <property type="match status" value="1"/>
</dbReference>
<dbReference type="NCBIfam" id="NF033808">
    <property type="entry name" value="copper_CopD"/>
    <property type="match status" value="1"/>
</dbReference>
<feature type="transmembrane region" description="Helical" evidence="6">
    <location>
        <begin position="123"/>
        <end position="141"/>
    </location>
</feature>
<dbReference type="InterPro" id="IPR008457">
    <property type="entry name" value="Cu-R_CopD_dom"/>
</dbReference>
<dbReference type="PANTHER" id="PTHR34820">
    <property type="entry name" value="INNER MEMBRANE PROTEIN YEBZ"/>
    <property type="match status" value="1"/>
</dbReference>
<protein>
    <submittedName>
        <fullName evidence="8">Putative copper resistance protein D</fullName>
    </submittedName>
</protein>
<keyword evidence="5 6" id="KW-0472">Membrane</keyword>
<evidence type="ECO:0000256" key="4">
    <source>
        <dbReference type="ARBA" id="ARBA00022989"/>
    </source>
</evidence>
<keyword evidence="2" id="KW-1003">Cell membrane</keyword>
<name>A0A7X0MUW2_9HYPH</name>
<dbReference type="GO" id="GO:0005886">
    <property type="term" value="C:plasma membrane"/>
    <property type="evidence" value="ECO:0007669"/>
    <property type="project" value="UniProtKB-SubCell"/>
</dbReference>
<comment type="subcellular location">
    <subcellularLocation>
        <location evidence="1">Cell membrane</location>
        <topology evidence="1">Multi-pass membrane protein</topology>
    </subcellularLocation>
</comment>
<accession>A0A7X0MUW2</accession>
<feature type="transmembrane region" description="Helical" evidence="6">
    <location>
        <begin position="51"/>
        <end position="71"/>
    </location>
</feature>
<evidence type="ECO:0000256" key="5">
    <source>
        <dbReference type="ARBA" id="ARBA00023136"/>
    </source>
</evidence>
<dbReference type="InterPro" id="IPR032694">
    <property type="entry name" value="CopC/D"/>
</dbReference>
<keyword evidence="3 6" id="KW-0812">Transmembrane</keyword>
<feature type="transmembrane region" description="Helical" evidence="6">
    <location>
        <begin position="161"/>
        <end position="178"/>
    </location>
</feature>
<dbReference type="Proteomes" id="UP000585437">
    <property type="component" value="Unassembled WGS sequence"/>
</dbReference>
<sequence>MTTAETLIVVCRFGFYAGALFLWGASTYIAGFVPDGLRQSVWAKLTPIRGLSVLVIAGATVASLPLNAALLGDGWQDAADLGMLWTVITQTSIGTVWIVQAIAAGLLFAALTPSSRSKILPTALAALVALASLPISGHAAIHEGSLRLLHRANDLLHLLSGGFWFGALLPVALLLPALRDQSTRHDATTALIGFSRAGHVAVALVIVTGLFSTWLIVGGLPLNWSLPYQQLLSAKILIVATMVALAIVNRYVFVRLLDRSPLMYRSLVCATVTEIGLSLGVLALVAYFGRLQPV</sequence>
<evidence type="ECO:0000256" key="3">
    <source>
        <dbReference type="ARBA" id="ARBA00022692"/>
    </source>
</evidence>
<comment type="caution">
    <text evidence="8">The sequence shown here is derived from an EMBL/GenBank/DDBJ whole genome shotgun (WGS) entry which is preliminary data.</text>
</comment>
<evidence type="ECO:0000313" key="9">
    <source>
        <dbReference type="Proteomes" id="UP000585437"/>
    </source>
</evidence>
<dbReference type="Pfam" id="PF05425">
    <property type="entry name" value="CopD"/>
    <property type="match status" value="1"/>
</dbReference>
<feature type="domain" description="Copper resistance protein D" evidence="7">
    <location>
        <begin position="190"/>
        <end position="286"/>
    </location>
</feature>